<dbReference type="PROSITE" id="PS51257">
    <property type="entry name" value="PROKAR_LIPOPROTEIN"/>
    <property type="match status" value="1"/>
</dbReference>
<dbReference type="RefSeq" id="WP_133735305.1">
    <property type="nucleotide sequence ID" value="NZ_SOAX01000002.1"/>
</dbReference>
<proteinExistence type="predicted"/>
<dbReference type="Proteomes" id="UP000295830">
    <property type="component" value="Unassembled WGS sequence"/>
</dbReference>
<dbReference type="AlphaFoldDB" id="A0A4R7JXM7"/>
<feature type="chain" id="PRO_5021013471" evidence="2">
    <location>
        <begin position="22"/>
        <end position="739"/>
    </location>
</feature>
<feature type="signal peptide" evidence="2">
    <location>
        <begin position="1"/>
        <end position="21"/>
    </location>
</feature>
<feature type="region of interest" description="Disordered" evidence="1">
    <location>
        <begin position="34"/>
        <end position="70"/>
    </location>
</feature>
<keyword evidence="2" id="KW-0732">Signal</keyword>
<protein>
    <submittedName>
        <fullName evidence="3">Uncharacterized protein</fullName>
    </submittedName>
</protein>
<keyword evidence="4" id="KW-1185">Reference proteome</keyword>
<gene>
    <name evidence="3" type="ORF">DES49_1036</name>
</gene>
<evidence type="ECO:0000313" key="3">
    <source>
        <dbReference type="EMBL" id="TDT43222.1"/>
    </source>
</evidence>
<dbReference type="OrthoDB" id="6178054at2"/>
<evidence type="ECO:0000256" key="2">
    <source>
        <dbReference type="SAM" id="SignalP"/>
    </source>
</evidence>
<accession>A0A4R7JXM7</accession>
<sequence length="739" mass="79411">MYLLTKLLPHTALMAVITASALLTGCLESASESASNVNSFPQGDGTGSGFSESTTGSVTNESNLDRNQVRVSVQVPEGIADGEGGRRNLLTTTNADLSVTRVDENLQTVDDLNPRIKTEDNAFIITFRDRSQVPSDIDLIVTATVGSNTYQAPLAAGSRHVRLNPFTDYLVHRVIDDELSQTDINNLKTCSENLCPQALVWSPLVDQVQNFEIDIPSNSSAGQARSFLDERADFADFVAQATQALTLDQDRIGSLEGVATSTTSFNTVYFGTSLNLDRTENTPFWATRTISRGESVSNNGVGFAYPSLTLTSFAVELLDLNITSLASDVPYIRNSAGFSDLDGITNSHSTSPGPAFIRDGQSLIASRPVFQSITRQGDRTTGWAPDPHYLAGYLLGETNDPEALLSSYFHAGKTLSLTATGDEQFDRDKTLEEQATSALEINLPQWGDSDGTSLNPHPDYNLIGFELIPADGGGSPAMVRATLGAWNSIFGDDERITANEDTSVSDGVVWELTNNAPVGTNTGTAPYDEAGFDINAIDIQFSSDGDPAFKGHVFYNHDTVEIQEAGLGKPNGSISPDHRWMAFSARSGSGTDTGDFIRIAHHHDGEDSITFGDAYRLVGYDITLNNDEEQLEQLNGSCLVAGGSNTLLVERGLRVSHTPSNTGSYTSPEAFENPDLELDSIEPQAGRFTIADSDTDPNTVIKGFIADEGNTLVMLKKTEQSLGIMLGFREDEPAGCPSS</sequence>
<evidence type="ECO:0000256" key="1">
    <source>
        <dbReference type="SAM" id="MobiDB-lite"/>
    </source>
</evidence>
<dbReference type="EMBL" id="SOAX01000002">
    <property type="protein sequence ID" value="TDT43222.1"/>
    <property type="molecule type" value="Genomic_DNA"/>
</dbReference>
<comment type="caution">
    <text evidence="3">The sequence shown here is derived from an EMBL/GenBank/DDBJ whole genome shotgun (WGS) entry which is preliminary data.</text>
</comment>
<feature type="compositionally biased region" description="Low complexity" evidence="1">
    <location>
        <begin position="49"/>
        <end position="59"/>
    </location>
</feature>
<organism evidence="3 4">
    <name type="scientific">Halospina denitrificans</name>
    <dbReference type="NCBI Taxonomy" id="332522"/>
    <lineage>
        <taxon>Bacteria</taxon>
        <taxon>Pseudomonadati</taxon>
        <taxon>Pseudomonadota</taxon>
        <taxon>Gammaproteobacteria</taxon>
        <taxon>Halospina</taxon>
    </lineage>
</organism>
<reference evidence="3 4" key="1">
    <citation type="submission" date="2019-03" db="EMBL/GenBank/DDBJ databases">
        <title>Genomic Encyclopedia of Type Strains, Phase IV (KMG-IV): sequencing the most valuable type-strain genomes for metagenomic binning, comparative biology and taxonomic classification.</title>
        <authorList>
            <person name="Goeker M."/>
        </authorList>
    </citation>
    <scope>NUCLEOTIDE SEQUENCE [LARGE SCALE GENOMIC DNA]</scope>
    <source>
        <strain evidence="3 4">DSM 15505</strain>
    </source>
</reference>
<evidence type="ECO:0000313" key="4">
    <source>
        <dbReference type="Proteomes" id="UP000295830"/>
    </source>
</evidence>
<name>A0A4R7JXM7_9GAMM</name>